<sequence>MSGFRKLKSMILGQTPDTEGNRHAFEAAHIPLSSADCRSCADPCDQGHDEYPKKFDVDRETQMLGSVKPFRRQIVISTGKTDWEREVTDAQGTLAAYVEQVKAASPSAKRRRSGASGVPGVFDAAEGSNIMVLNGSHKTVSDDGALETVLIFPDYKVATDVPRSLDGAKALWNAALDPSLSRVGAPLEQGKTWILPYNCVILLCSHKRRDNRCAISAPKLEHTFTQALEREGWEAHTQLEDPSLSGSPLEALQGSEEAKDAHITQQLKDLAEAPTKRALILKNSHIGGHKFAGNCIIYTPQGASVWYGRVTPHEVDAIVQNTIIGGQILLPLLRGGVNLSRPGRATLNDW</sequence>
<proteinExistence type="predicted"/>
<dbReference type="SUPFAM" id="SSF52833">
    <property type="entry name" value="Thioredoxin-like"/>
    <property type="match status" value="1"/>
</dbReference>
<dbReference type="PANTHER" id="PTHR31902:SF14">
    <property type="entry name" value="ACTIN PATCHES DISTAL PROTEIN 1"/>
    <property type="match status" value="1"/>
</dbReference>
<dbReference type="OrthoDB" id="10253744at2759"/>
<dbReference type="Gene3D" id="3.40.30.10">
    <property type="entry name" value="Glutaredoxin"/>
    <property type="match status" value="1"/>
</dbReference>
<protein>
    <recommendedName>
        <fullName evidence="3">Sucraseferredoxin-like protein</fullName>
    </recommendedName>
</protein>
<dbReference type="STRING" id="5364.A0A5C3NEX0"/>
<dbReference type="InterPro" id="IPR009737">
    <property type="entry name" value="Aim32/Apd1-like"/>
</dbReference>
<reference evidence="1 2" key="1">
    <citation type="journal article" date="2019" name="Nat. Ecol. Evol.">
        <title>Megaphylogeny resolves global patterns of mushroom evolution.</title>
        <authorList>
            <person name="Varga T."/>
            <person name="Krizsan K."/>
            <person name="Foldi C."/>
            <person name="Dima B."/>
            <person name="Sanchez-Garcia M."/>
            <person name="Sanchez-Ramirez S."/>
            <person name="Szollosi G.J."/>
            <person name="Szarkandi J.G."/>
            <person name="Papp V."/>
            <person name="Albert L."/>
            <person name="Andreopoulos W."/>
            <person name="Angelini C."/>
            <person name="Antonin V."/>
            <person name="Barry K.W."/>
            <person name="Bougher N.L."/>
            <person name="Buchanan P."/>
            <person name="Buyck B."/>
            <person name="Bense V."/>
            <person name="Catcheside P."/>
            <person name="Chovatia M."/>
            <person name="Cooper J."/>
            <person name="Damon W."/>
            <person name="Desjardin D."/>
            <person name="Finy P."/>
            <person name="Geml J."/>
            <person name="Haridas S."/>
            <person name="Hughes K."/>
            <person name="Justo A."/>
            <person name="Karasinski D."/>
            <person name="Kautmanova I."/>
            <person name="Kiss B."/>
            <person name="Kocsube S."/>
            <person name="Kotiranta H."/>
            <person name="LaButti K.M."/>
            <person name="Lechner B.E."/>
            <person name="Liimatainen K."/>
            <person name="Lipzen A."/>
            <person name="Lukacs Z."/>
            <person name="Mihaltcheva S."/>
            <person name="Morgado L.N."/>
            <person name="Niskanen T."/>
            <person name="Noordeloos M.E."/>
            <person name="Ohm R.A."/>
            <person name="Ortiz-Santana B."/>
            <person name="Ovrebo C."/>
            <person name="Racz N."/>
            <person name="Riley R."/>
            <person name="Savchenko A."/>
            <person name="Shiryaev A."/>
            <person name="Soop K."/>
            <person name="Spirin V."/>
            <person name="Szebenyi C."/>
            <person name="Tomsovsky M."/>
            <person name="Tulloss R.E."/>
            <person name="Uehling J."/>
            <person name="Grigoriev I.V."/>
            <person name="Vagvolgyi C."/>
            <person name="Papp T."/>
            <person name="Martin F.M."/>
            <person name="Miettinen O."/>
            <person name="Hibbett D.S."/>
            <person name="Nagy L.G."/>
        </authorList>
    </citation>
    <scope>NUCLEOTIDE SEQUENCE [LARGE SCALE GENOMIC DNA]</scope>
    <source>
        <strain evidence="1 2">OMC1185</strain>
    </source>
</reference>
<gene>
    <name evidence="1" type="ORF">OE88DRAFT_1622269</name>
</gene>
<name>A0A5C3NEX0_9AGAM</name>
<dbReference type="EMBL" id="ML213504">
    <property type="protein sequence ID" value="TFK55892.1"/>
    <property type="molecule type" value="Genomic_DNA"/>
</dbReference>
<dbReference type="PANTHER" id="PTHR31902">
    <property type="entry name" value="ACTIN PATCHES DISTAL PROTEIN 1"/>
    <property type="match status" value="1"/>
</dbReference>
<keyword evidence="2" id="KW-1185">Reference proteome</keyword>
<evidence type="ECO:0000313" key="2">
    <source>
        <dbReference type="Proteomes" id="UP000305948"/>
    </source>
</evidence>
<accession>A0A5C3NEX0</accession>
<dbReference type="AlphaFoldDB" id="A0A5C3NEX0"/>
<dbReference type="Proteomes" id="UP000305948">
    <property type="component" value="Unassembled WGS sequence"/>
</dbReference>
<dbReference type="CDD" id="cd03062">
    <property type="entry name" value="TRX_Fd_Sucrase"/>
    <property type="match status" value="1"/>
</dbReference>
<dbReference type="Pfam" id="PF06999">
    <property type="entry name" value="Suc_Fer-like"/>
    <property type="match status" value="1"/>
</dbReference>
<evidence type="ECO:0008006" key="3">
    <source>
        <dbReference type="Google" id="ProtNLM"/>
    </source>
</evidence>
<dbReference type="InterPro" id="IPR036249">
    <property type="entry name" value="Thioredoxin-like_sf"/>
</dbReference>
<evidence type="ECO:0000313" key="1">
    <source>
        <dbReference type="EMBL" id="TFK55892.1"/>
    </source>
</evidence>
<organism evidence="1 2">
    <name type="scientific">Heliocybe sulcata</name>
    <dbReference type="NCBI Taxonomy" id="5364"/>
    <lineage>
        <taxon>Eukaryota</taxon>
        <taxon>Fungi</taxon>
        <taxon>Dikarya</taxon>
        <taxon>Basidiomycota</taxon>
        <taxon>Agaricomycotina</taxon>
        <taxon>Agaricomycetes</taxon>
        <taxon>Gloeophyllales</taxon>
        <taxon>Gloeophyllaceae</taxon>
        <taxon>Heliocybe</taxon>
    </lineage>
</organism>